<dbReference type="Pfam" id="PF02353">
    <property type="entry name" value="CMAS"/>
    <property type="match status" value="1"/>
</dbReference>
<dbReference type="PANTHER" id="PTHR43675">
    <property type="entry name" value="ARSENITE METHYLTRANSFERASE"/>
    <property type="match status" value="1"/>
</dbReference>
<protein>
    <submittedName>
        <fullName evidence="1">Uncharacterized protein</fullName>
    </submittedName>
</protein>
<reference evidence="1 2" key="1">
    <citation type="journal article" date="2019" name="Nat. Plants">
        <title>Genome sequencing of Musa balbisiana reveals subgenome evolution and function divergence in polyploid bananas.</title>
        <authorList>
            <person name="Yao X."/>
        </authorList>
    </citation>
    <scope>NUCLEOTIDE SEQUENCE [LARGE SCALE GENOMIC DNA]</scope>
    <source>
        <strain evidence="2">cv. DH-PKW</strain>
        <tissue evidence="1">Leaves</tissue>
    </source>
</reference>
<dbReference type="InterPro" id="IPR029063">
    <property type="entry name" value="SAM-dependent_MTases_sf"/>
</dbReference>
<dbReference type="PANTHER" id="PTHR43675:SF30">
    <property type="entry name" value="CYCLOPROPANE-FATTY-ACYL-PHOSPHOLIPID SYNTHASE"/>
    <property type="match status" value="1"/>
</dbReference>
<evidence type="ECO:0000313" key="2">
    <source>
        <dbReference type="Proteomes" id="UP000317650"/>
    </source>
</evidence>
<comment type="caution">
    <text evidence="1">The sequence shown here is derived from an EMBL/GenBank/DDBJ whole genome shotgun (WGS) entry which is preliminary data.</text>
</comment>
<gene>
    <name evidence="1" type="ORF">C4D60_Mb01t23250</name>
</gene>
<name>A0A4S8JPI3_MUSBA</name>
<keyword evidence="2" id="KW-1185">Reference proteome</keyword>
<dbReference type="Proteomes" id="UP000317650">
    <property type="component" value="Chromosome 1"/>
</dbReference>
<sequence>MIMIPICASIWSCPSEGVLHFSAYSVLSFCRNHHLLQNLGFYWSPISCNSESSSYSEAQINYLFVILKGSIVSTFLLEQLSQLPSYGFHEDGLKIASEADLGLADAYINGYFSFVDKEEGLLDLFMVLIANRDLRNSTGKNIRYTGITLSDEQLKYAKRRAKEAGLEMAYLSSSIDHLENIGIHYYQTLRCWRNNFFANKEKILALGFDEKFFRTWEYYFMYRAAGFKSCMLGDYQGNEGHLFLAEGMRKLAKS</sequence>
<dbReference type="AlphaFoldDB" id="A0A4S8JPI3"/>
<proteinExistence type="predicted"/>
<dbReference type="STRING" id="52838.A0A4S8JPI3"/>
<accession>A0A4S8JPI3</accession>
<dbReference type="EMBL" id="PYDT01000004">
    <property type="protein sequence ID" value="THU64131.1"/>
    <property type="molecule type" value="Genomic_DNA"/>
</dbReference>
<dbReference type="InterPro" id="IPR026669">
    <property type="entry name" value="Arsenite_MeTrfase-like"/>
</dbReference>
<evidence type="ECO:0000313" key="1">
    <source>
        <dbReference type="EMBL" id="THU64131.1"/>
    </source>
</evidence>
<dbReference type="Gene3D" id="3.40.50.150">
    <property type="entry name" value="Vaccinia Virus protein VP39"/>
    <property type="match status" value="1"/>
</dbReference>
<dbReference type="SUPFAM" id="SSF53335">
    <property type="entry name" value="S-adenosyl-L-methionine-dependent methyltransferases"/>
    <property type="match status" value="1"/>
</dbReference>
<organism evidence="1 2">
    <name type="scientific">Musa balbisiana</name>
    <name type="common">Banana</name>
    <dbReference type="NCBI Taxonomy" id="52838"/>
    <lineage>
        <taxon>Eukaryota</taxon>
        <taxon>Viridiplantae</taxon>
        <taxon>Streptophyta</taxon>
        <taxon>Embryophyta</taxon>
        <taxon>Tracheophyta</taxon>
        <taxon>Spermatophyta</taxon>
        <taxon>Magnoliopsida</taxon>
        <taxon>Liliopsida</taxon>
        <taxon>Zingiberales</taxon>
        <taxon>Musaceae</taxon>
        <taxon>Musa</taxon>
    </lineage>
</organism>
<dbReference type="GO" id="GO:0008168">
    <property type="term" value="F:methyltransferase activity"/>
    <property type="evidence" value="ECO:0007669"/>
    <property type="project" value="TreeGrafter"/>
</dbReference>